<comment type="similarity">
    <text evidence="2">Belongs to the GSP L family.</text>
</comment>
<keyword evidence="13" id="KW-1185">Reference proteome</keyword>
<keyword evidence="9" id="KW-0472">Membrane</keyword>
<dbReference type="GO" id="GO:0015628">
    <property type="term" value="P:protein secretion by the type II secretion system"/>
    <property type="evidence" value="ECO:0007669"/>
    <property type="project" value="InterPro"/>
</dbReference>
<reference evidence="12" key="2">
    <citation type="submission" date="2020-09" db="EMBL/GenBank/DDBJ databases">
        <authorList>
            <person name="Sun Q."/>
            <person name="Zhou Y."/>
        </authorList>
    </citation>
    <scope>NUCLEOTIDE SEQUENCE</scope>
    <source>
        <strain evidence="12">CGMCC 1.12921</strain>
    </source>
</reference>
<evidence type="ECO:0000313" key="12">
    <source>
        <dbReference type="EMBL" id="GGD00146.1"/>
    </source>
</evidence>
<dbReference type="InterPro" id="IPR025691">
    <property type="entry name" value="GspL_pp_dom"/>
</dbReference>
<evidence type="ECO:0000256" key="5">
    <source>
        <dbReference type="ARBA" id="ARBA00022519"/>
    </source>
</evidence>
<keyword evidence="3" id="KW-0813">Transport</keyword>
<feature type="domain" description="GspL periplasmic" evidence="11">
    <location>
        <begin position="247"/>
        <end position="381"/>
    </location>
</feature>
<keyword evidence="6" id="KW-0812">Transmembrane</keyword>
<comment type="subcellular location">
    <subcellularLocation>
        <location evidence="1">Cell inner membrane</location>
        <topology evidence="1">Single-pass membrane protein</topology>
    </subcellularLocation>
</comment>
<proteinExistence type="inferred from homology"/>
<evidence type="ECO:0008006" key="14">
    <source>
        <dbReference type="Google" id="ProtNLM"/>
    </source>
</evidence>
<dbReference type="GO" id="GO:0015627">
    <property type="term" value="C:type II protein secretion system complex"/>
    <property type="evidence" value="ECO:0007669"/>
    <property type="project" value="InterPro"/>
</dbReference>
<dbReference type="Gene3D" id="3.30.420.380">
    <property type="match status" value="1"/>
</dbReference>
<gene>
    <name evidence="12" type="ORF">GCM10011342_06420</name>
</gene>
<dbReference type="EMBL" id="BMGH01000001">
    <property type="protein sequence ID" value="GGD00146.1"/>
    <property type="molecule type" value="Genomic_DNA"/>
</dbReference>
<dbReference type="GO" id="GO:0009276">
    <property type="term" value="C:Gram-negative-bacterium-type cell wall"/>
    <property type="evidence" value="ECO:0007669"/>
    <property type="project" value="InterPro"/>
</dbReference>
<evidence type="ECO:0000256" key="6">
    <source>
        <dbReference type="ARBA" id="ARBA00022692"/>
    </source>
</evidence>
<feature type="domain" description="GspL cytoplasmic actin-ATPase-like" evidence="10">
    <location>
        <begin position="36"/>
        <end position="238"/>
    </location>
</feature>
<evidence type="ECO:0000256" key="3">
    <source>
        <dbReference type="ARBA" id="ARBA00022448"/>
    </source>
</evidence>
<dbReference type="InterPro" id="IPR007812">
    <property type="entry name" value="T2SS_protein-GspL"/>
</dbReference>
<keyword evidence="4" id="KW-1003">Cell membrane</keyword>
<evidence type="ECO:0000256" key="4">
    <source>
        <dbReference type="ARBA" id="ARBA00022475"/>
    </source>
</evidence>
<keyword evidence="8" id="KW-1133">Transmembrane helix</keyword>
<dbReference type="NCBIfam" id="TIGR01709">
    <property type="entry name" value="typeII_sec_gspL"/>
    <property type="match status" value="1"/>
</dbReference>
<dbReference type="InterPro" id="IPR024230">
    <property type="entry name" value="GspL_cyto_dom"/>
</dbReference>
<dbReference type="SUPFAM" id="SSF53067">
    <property type="entry name" value="Actin-like ATPase domain"/>
    <property type="match status" value="1"/>
</dbReference>
<dbReference type="CDD" id="cd24017">
    <property type="entry name" value="ASKHA_T2SSL_N"/>
    <property type="match status" value="1"/>
</dbReference>
<evidence type="ECO:0000256" key="2">
    <source>
        <dbReference type="ARBA" id="ARBA00005318"/>
    </source>
</evidence>
<dbReference type="AlphaFoldDB" id="A0A8J2V3X0"/>
<dbReference type="Pfam" id="PF12693">
    <property type="entry name" value="GspL_C"/>
    <property type="match status" value="1"/>
</dbReference>
<dbReference type="RefSeq" id="WP_268235723.1">
    <property type="nucleotide sequence ID" value="NZ_BMGH01000001.1"/>
</dbReference>
<evidence type="ECO:0000256" key="1">
    <source>
        <dbReference type="ARBA" id="ARBA00004377"/>
    </source>
</evidence>
<dbReference type="InterPro" id="IPR043129">
    <property type="entry name" value="ATPase_NBD"/>
</dbReference>
<dbReference type="GO" id="GO:0005886">
    <property type="term" value="C:plasma membrane"/>
    <property type="evidence" value="ECO:0007669"/>
    <property type="project" value="UniProtKB-SubCell"/>
</dbReference>
<keyword evidence="5" id="KW-0997">Cell inner membrane</keyword>
<evidence type="ECO:0000256" key="8">
    <source>
        <dbReference type="ARBA" id="ARBA00022989"/>
    </source>
</evidence>
<name>A0A8J2V3X0_9PROT</name>
<dbReference type="Proteomes" id="UP000613582">
    <property type="component" value="Unassembled WGS sequence"/>
</dbReference>
<evidence type="ECO:0000256" key="9">
    <source>
        <dbReference type="ARBA" id="ARBA00023136"/>
    </source>
</evidence>
<comment type="caution">
    <text evidence="12">The sequence shown here is derived from an EMBL/GenBank/DDBJ whole genome shotgun (WGS) entry which is preliminary data.</text>
</comment>
<evidence type="ECO:0000256" key="7">
    <source>
        <dbReference type="ARBA" id="ARBA00022927"/>
    </source>
</evidence>
<protein>
    <recommendedName>
        <fullName evidence="14">Type II secretion system protein L</fullName>
    </recommendedName>
</protein>
<evidence type="ECO:0000313" key="13">
    <source>
        <dbReference type="Proteomes" id="UP000613582"/>
    </source>
</evidence>
<dbReference type="Pfam" id="PF05134">
    <property type="entry name" value="T2SSL"/>
    <property type="match status" value="1"/>
</dbReference>
<dbReference type="PIRSF" id="PIRSF015761">
    <property type="entry name" value="Protein_L"/>
    <property type="match status" value="1"/>
</dbReference>
<evidence type="ECO:0000259" key="11">
    <source>
        <dbReference type="Pfam" id="PF12693"/>
    </source>
</evidence>
<accession>A0A8J2V3X0</accession>
<organism evidence="12 13">
    <name type="scientific">Aquisalinus flavus</name>
    <dbReference type="NCBI Taxonomy" id="1526572"/>
    <lineage>
        <taxon>Bacteria</taxon>
        <taxon>Pseudomonadati</taxon>
        <taxon>Pseudomonadota</taxon>
        <taxon>Alphaproteobacteria</taxon>
        <taxon>Parvularculales</taxon>
        <taxon>Parvularculaceae</taxon>
        <taxon>Aquisalinus</taxon>
    </lineage>
</organism>
<reference evidence="12" key="1">
    <citation type="journal article" date="2014" name="Int. J. Syst. Evol. Microbiol.">
        <title>Complete genome sequence of Corynebacterium casei LMG S-19264T (=DSM 44701T), isolated from a smear-ripened cheese.</title>
        <authorList>
            <consortium name="US DOE Joint Genome Institute (JGI-PGF)"/>
            <person name="Walter F."/>
            <person name="Albersmeier A."/>
            <person name="Kalinowski J."/>
            <person name="Ruckert C."/>
        </authorList>
    </citation>
    <scope>NUCLEOTIDE SEQUENCE</scope>
    <source>
        <strain evidence="12">CGMCC 1.12921</strain>
    </source>
</reference>
<keyword evidence="7" id="KW-0653">Protein transport</keyword>
<evidence type="ECO:0000259" key="10">
    <source>
        <dbReference type="Pfam" id="PF05134"/>
    </source>
</evidence>
<sequence>MRLILITGDMIEDPIKWVATAGDKPAGGGIVASLEALTGAIEQEPDEIVVILPGERFAIRRLTTPARNQRQLIQAARFLLEDELAGPVEGLHIALGADAADSTTGRPIIAVEQAWLTGWVAALRDAGFPPDMLTADILALGVRGQAIMLVEKHRLSLTMDGEGFVSDRPLADNLAGDILTVAGVEKLGIIRLADAAPVTVPEAIAVQEVGLPDARHLPSFLAGHIVDNVPVNLLQGTFERGLDWRAAAQPWRYAAGLAVACLALWLVAVGVEGMQFHANAADLERQAQADFAAAYPDLPQRNIASQARQMAADGGAAETWFLELSSVLASAMEERNGVQLAAVTYDASEGLVADIRFLDTDELDQLKQSLSAYGIVVEEGRNLSRDSDNAYIGKLYLRTS</sequence>